<dbReference type="Pfam" id="PF00324">
    <property type="entry name" value="AA_permease"/>
    <property type="match status" value="1"/>
</dbReference>
<gene>
    <name evidence="9" type="ORF">BOTBODRAFT_177390</name>
</gene>
<dbReference type="GO" id="GO:0016020">
    <property type="term" value="C:membrane"/>
    <property type="evidence" value="ECO:0007669"/>
    <property type="project" value="UniProtKB-SubCell"/>
</dbReference>
<feature type="compositionally biased region" description="Polar residues" evidence="6">
    <location>
        <begin position="1"/>
        <end position="11"/>
    </location>
</feature>
<dbReference type="EMBL" id="KL198059">
    <property type="protein sequence ID" value="KDQ11356.1"/>
    <property type="molecule type" value="Genomic_DNA"/>
</dbReference>
<keyword evidence="5 7" id="KW-0472">Membrane</keyword>
<feature type="region of interest" description="Disordered" evidence="6">
    <location>
        <begin position="1"/>
        <end position="42"/>
    </location>
</feature>
<dbReference type="GO" id="GO:0015171">
    <property type="term" value="F:amino acid transmembrane transporter activity"/>
    <property type="evidence" value="ECO:0007669"/>
    <property type="project" value="TreeGrafter"/>
</dbReference>
<proteinExistence type="predicted"/>
<evidence type="ECO:0000256" key="6">
    <source>
        <dbReference type="SAM" id="MobiDB-lite"/>
    </source>
</evidence>
<evidence type="ECO:0000313" key="10">
    <source>
        <dbReference type="Proteomes" id="UP000027195"/>
    </source>
</evidence>
<feature type="transmembrane region" description="Helical" evidence="7">
    <location>
        <begin position="345"/>
        <end position="370"/>
    </location>
</feature>
<feature type="transmembrane region" description="Helical" evidence="7">
    <location>
        <begin position="284"/>
        <end position="303"/>
    </location>
</feature>
<feature type="transmembrane region" description="Helical" evidence="7">
    <location>
        <begin position="417"/>
        <end position="442"/>
    </location>
</feature>
<evidence type="ECO:0000313" key="9">
    <source>
        <dbReference type="EMBL" id="KDQ11356.1"/>
    </source>
</evidence>
<evidence type="ECO:0000256" key="1">
    <source>
        <dbReference type="ARBA" id="ARBA00004141"/>
    </source>
</evidence>
<evidence type="ECO:0000256" key="7">
    <source>
        <dbReference type="SAM" id="Phobius"/>
    </source>
</evidence>
<dbReference type="Proteomes" id="UP000027195">
    <property type="component" value="Unassembled WGS sequence"/>
</dbReference>
<dbReference type="InterPro" id="IPR050524">
    <property type="entry name" value="APC_YAT"/>
</dbReference>
<dbReference type="OrthoDB" id="10062876at2759"/>
<dbReference type="AlphaFoldDB" id="A0A067MII9"/>
<feature type="transmembrane region" description="Helical" evidence="7">
    <location>
        <begin position="76"/>
        <end position="97"/>
    </location>
</feature>
<comment type="subcellular location">
    <subcellularLocation>
        <location evidence="1">Membrane</location>
        <topology evidence="1">Multi-pass membrane protein</topology>
    </subcellularLocation>
</comment>
<dbReference type="PIRSF" id="PIRSF006060">
    <property type="entry name" value="AA_transporter"/>
    <property type="match status" value="1"/>
</dbReference>
<evidence type="ECO:0000256" key="3">
    <source>
        <dbReference type="ARBA" id="ARBA00022692"/>
    </source>
</evidence>
<name>A0A067MII9_BOTB1</name>
<evidence type="ECO:0000256" key="5">
    <source>
        <dbReference type="ARBA" id="ARBA00023136"/>
    </source>
</evidence>
<feature type="transmembrane region" description="Helical" evidence="7">
    <location>
        <begin position="185"/>
        <end position="204"/>
    </location>
</feature>
<dbReference type="Gene3D" id="1.20.1740.10">
    <property type="entry name" value="Amino acid/polyamine transporter I"/>
    <property type="match status" value="1"/>
</dbReference>
<accession>A0A067MII9</accession>
<dbReference type="STRING" id="930990.A0A067MII9"/>
<dbReference type="PANTHER" id="PTHR43341:SF18">
    <property type="entry name" value="AMINO ACID PERMEASE_ SLC12A DOMAIN-CONTAINING PROTEIN"/>
    <property type="match status" value="1"/>
</dbReference>
<evidence type="ECO:0000259" key="8">
    <source>
        <dbReference type="Pfam" id="PF00324"/>
    </source>
</evidence>
<keyword evidence="2" id="KW-0813">Transport</keyword>
<sequence length="542" mass="58572">MPTSLPIPSTSSKRRTGIPDLGPTQSTTPQHENDSNHPSVRRGLRERHVQMVSLAGMIGTGLFLGSGKALADAGPVGALLGYSVMGIITAAVAYTAAETSAFMPLSGGFVRHTANFIEPCFGAAVGWNFWYAMSITQATEIVAAGILASYWAPNVHNAVWVTVFWVPATFINLAPVRYYGEIEFVFALLKLSLVIGLIVLGLILDLGGAPDHDRIGFRYWIDPGPFQQLKYAGGTIPGGWGRFLAVLATLINASFAFGNVQLAGIAGAETINPRKTIPVAASRTAFRIVVFYLFSIFVIGLIVPSTHPSLRDTSGTVTQSPFVIAIKAAGIRTDEHVYPKTLPSIINAIVMTSAFSSGVSCVFFASRILLGLEADGLAPKIFARTNRWGTPYMAVLATASFGSLAFLSVSAQAFQALIWLINLSAVGGLISWIALSLAYIRFHAAMAAQGYSRKGFTVFLKNNFSVAGFLSNYANVFVFLGLYTFWKIFKRSRVLFIPASEIDLSEFEVIRAEVIEQATSGQVTPVVVGRKEWLYRVIDRIF</sequence>
<feature type="transmembrane region" description="Helical" evidence="7">
    <location>
        <begin position="243"/>
        <end position="263"/>
    </location>
</feature>
<protein>
    <recommendedName>
        <fullName evidence="8">Amino acid permease/ SLC12A domain-containing protein</fullName>
    </recommendedName>
</protein>
<feature type="transmembrane region" description="Helical" evidence="7">
    <location>
        <begin position="158"/>
        <end position="178"/>
    </location>
</feature>
<feature type="transmembrane region" description="Helical" evidence="7">
    <location>
        <begin position="391"/>
        <end position="411"/>
    </location>
</feature>
<dbReference type="PANTHER" id="PTHR43341">
    <property type="entry name" value="AMINO ACID PERMEASE"/>
    <property type="match status" value="1"/>
</dbReference>
<feature type="domain" description="Amino acid permease/ SLC12A" evidence="8">
    <location>
        <begin position="48"/>
        <end position="453"/>
    </location>
</feature>
<keyword evidence="3 7" id="KW-0812">Transmembrane</keyword>
<dbReference type="InParanoid" id="A0A067MII9"/>
<feature type="transmembrane region" description="Helical" evidence="7">
    <location>
        <begin position="51"/>
        <end position="70"/>
    </location>
</feature>
<dbReference type="HOGENOM" id="CLU_007946_12_1_1"/>
<reference evidence="10" key="1">
    <citation type="journal article" date="2014" name="Proc. Natl. Acad. Sci. U.S.A.">
        <title>Extensive sampling of basidiomycete genomes demonstrates inadequacy of the white-rot/brown-rot paradigm for wood decay fungi.</title>
        <authorList>
            <person name="Riley R."/>
            <person name="Salamov A.A."/>
            <person name="Brown D.W."/>
            <person name="Nagy L.G."/>
            <person name="Floudas D."/>
            <person name="Held B.W."/>
            <person name="Levasseur A."/>
            <person name="Lombard V."/>
            <person name="Morin E."/>
            <person name="Otillar R."/>
            <person name="Lindquist E.A."/>
            <person name="Sun H."/>
            <person name="LaButti K.M."/>
            <person name="Schmutz J."/>
            <person name="Jabbour D."/>
            <person name="Luo H."/>
            <person name="Baker S.E."/>
            <person name="Pisabarro A.G."/>
            <person name="Walton J.D."/>
            <person name="Blanchette R.A."/>
            <person name="Henrissat B."/>
            <person name="Martin F."/>
            <person name="Cullen D."/>
            <person name="Hibbett D.S."/>
            <person name="Grigoriev I.V."/>
        </authorList>
    </citation>
    <scope>NUCLEOTIDE SEQUENCE [LARGE SCALE GENOMIC DNA]</scope>
    <source>
        <strain evidence="10">FD-172 SS1</strain>
    </source>
</reference>
<evidence type="ECO:0000256" key="2">
    <source>
        <dbReference type="ARBA" id="ARBA00022448"/>
    </source>
</evidence>
<keyword evidence="4 7" id="KW-1133">Transmembrane helix</keyword>
<keyword evidence="10" id="KW-1185">Reference proteome</keyword>
<organism evidence="9 10">
    <name type="scientific">Botryobasidium botryosum (strain FD-172 SS1)</name>
    <dbReference type="NCBI Taxonomy" id="930990"/>
    <lineage>
        <taxon>Eukaryota</taxon>
        <taxon>Fungi</taxon>
        <taxon>Dikarya</taxon>
        <taxon>Basidiomycota</taxon>
        <taxon>Agaricomycotina</taxon>
        <taxon>Agaricomycetes</taxon>
        <taxon>Cantharellales</taxon>
        <taxon>Botryobasidiaceae</taxon>
        <taxon>Botryobasidium</taxon>
    </lineage>
</organism>
<feature type="transmembrane region" description="Helical" evidence="7">
    <location>
        <begin position="463"/>
        <end position="486"/>
    </location>
</feature>
<dbReference type="InterPro" id="IPR004841">
    <property type="entry name" value="AA-permease/SLC12A_dom"/>
</dbReference>
<dbReference type="FunFam" id="1.20.1740.10:FF:000001">
    <property type="entry name" value="Amino acid permease"/>
    <property type="match status" value="1"/>
</dbReference>
<evidence type="ECO:0000256" key="4">
    <source>
        <dbReference type="ARBA" id="ARBA00022989"/>
    </source>
</evidence>